<dbReference type="RefSeq" id="WP_138088229.1">
    <property type="nucleotide sequence ID" value="NZ_VAUV01000019.1"/>
</dbReference>
<evidence type="ECO:0000313" key="2">
    <source>
        <dbReference type="Proteomes" id="UP000306196"/>
    </source>
</evidence>
<comment type="caution">
    <text evidence="1">The sequence shown here is derived from an EMBL/GenBank/DDBJ whole genome shotgun (WGS) entry which is preliminary data.</text>
</comment>
<keyword evidence="2" id="KW-1185">Reference proteome</keyword>
<gene>
    <name evidence="1" type="ORF">FEM03_20765</name>
</gene>
<dbReference type="EMBL" id="VAUV01000019">
    <property type="protein sequence ID" value="TLD68769.1"/>
    <property type="molecule type" value="Genomic_DNA"/>
</dbReference>
<dbReference type="AlphaFoldDB" id="A0A5R8KB48"/>
<reference evidence="1 2" key="1">
    <citation type="submission" date="2019-05" db="EMBL/GenBank/DDBJ databases">
        <title>Verrucobacter flavum gen. nov., sp. nov. a new member of the family Verrucomicrobiaceae.</title>
        <authorList>
            <person name="Szuroczki S."/>
            <person name="Abbaszade G."/>
            <person name="Szabo A."/>
            <person name="Felfoldi T."/>
            <person name="Schumann P."/>
            <person name="Boka K."/>
            <person name="Keki Z."/>
            <person name="Toumi M."/>
            <person name="Toth E."/>
        </authorList>
    </citation>
    <scope>NUCLEOTIDE SEQUENCE [LARGE SCALE GENOMIC DNA]</scope>
    <source>
        <strain evidence="1 2">MG-N-17</strain>
    </source>
</reference>
<evidence type="ECO:0000313" key="1">
    <source>
        <dbReference type="EMBL" id="TLD68769.1"/>
    </source>
</evidence>
<protein>
    <submittedName>
        <fullName evidence="1">Uncharacterized protein</fullName>
    </submittedName>
</protein>
<proteinExistence type="predicted"/>
<name>A0A5R8KB48_9BACT</name>
<sequence>MKITLLKWMIFTATCLGLISCKERPGERVEEYWEERVQHNLNVADLSRSPWKLIDWGDSEMPVTGDLPCMLNFVGPDKALVVSMGEGRFQGIWKISGWRIQIQELATKPWIPLPGEIGSRISNVAEWGIDANVLTLKGRDGKWMKFQRDTQSPSGGSES</sequence>
<dbReference type="PROSITE" id="PS51257">
    <property type="entry name" value="PROKAR_LIPOPROTEIN"/>
    <property type="match status" value="1"/>
</dbReference>
<organism evidence="1 2">
    <name type="scientific">Phragmitibacter flavus</name>
    <dbReference type="NCBI Taxonomy" id="2576071"/>
    <lineage>
        <taxon>Bacteria</taxon>
        <taxon>Pseudomonadati</taxon>
        <taxon>Verrucomicrobiota</taxon>
        <taxon>Verrucomicrobiia</taxon>
        <taxon>Verrucomicrobiales</taxon>
        <taxon>Verrucomicrobiaceae</taxon>
        <taxon>Phragmitibacter</taxon>
    </lineage>
</organism>
<dbReference type="Proteomes" id="UP000306196">
    <property type="component" value="Unassembled WGS sequence"/>
</dbReference>
<accession>A0A5R8KB48</accession>